<evidence type="ECO:0000313" key="2">
    <source>
        <dbReference type="Proteomes" id="UP001434883"/>
    </source>
</evidence>
<name>A0ABV0SB93_9TELE</name>
<reference evidence="1 2" key="1">
    <citation type="submission" date="2021-06" db="EMBL/GenBank/DDBJ databases">
        <authorList>
            <person name="Palmer J.M."/>
        </authorList>
    </citation>
    <scope>NUCLEOTIDE SEQUENCE [LARGE SCALE GENOMIC DNA]</scope>
    <source>
        <strain evidence="1 2">XC_2019</strain>
        <tissue evidence="1">Muscle</tissue>
    </source>
</reference>
<comment type="caution">
    <text evidence="1">The sequence shown here is derived from an EMBL/GenBank/DDBJ whole genome shotgun (WGS) entry which is preliminary data.</text>
</comment>
<sequence length="96" mass="10739">MTKISDNETIGMQYINLLYSLPGKTPQFSILKFSQEAILHCSMTSKVVKHYSLSKEALCHSAKNQSLSLILRALRSAERLVGFGLDLFENYPSGTK</sequence>
<gene>
    <name evidence="1" type="ORF">XENOCAPTIV_019739</name>
</gene>
<keyword evidence="2" id="KW-1185">Reference proteome</keyword>
<proteinExistence type="predicted"/>
<accession>A0ABV0SB93</accession>
<dbReference type="EMBL" id="JAHRIN010076040">
    <property type="protein sequence ID" value="MEQ2217696.1"/>
    <property type="molecule type" value="Genomic_DNA"/>
</dbReference>
<dbReference type="Proteomes" id="UP001434883">
    <property type="component" value="Unassembled WGS sequence"/>
</dbReference>
<protein>
    <submittedName>
        <fullName evidence="1">Uncharacterized protein</fullName>
    </submittedName>
</protein>
<evidence type="ECO:0000313" key="1">
    <source>
        <dbReference type="EMBL" id="MEQ2217696.1"/>
    </source>
</evidence>
<organism evidence="1 2">
    <name type="scientific">Xenoophorus captivus</name>
    <dbReference type="NCBI Taxonomy" id="1517983"/>
    <lineage>
        <taxon>Eukaryota</taxon>
        <taxon>Metazoa</taxon>
        <taxon>Chordata</taxon>
        <taxon>Craniata</taxon>
        <taxon>Vertebrata</taxon>
        <taxon>Euteleostomi</taxon>
        <taxon>Actinopterygii</taxon>
        <taxon>Neopterygii</taxon>
        <taxon>Teleostei</taxon>
        <taxon>Neoteleostei</taxon>
        <taxon>Acanthomorphata</taxon>
        <taxon>Ovalentaria</taxon>
        <taxon>Atherinomorphae</taxon>
        <taxon>Cyprinodontiformes</taxon>
        <taxon>Goodeidae</taxon>
        <taxon>Xenoophorus</taxon>
    </lineage>
</organism>